<dbReference type="Proteomes" id="UP000055024">
    <property type="component" value="Unassembled WGS sequence"/>
</dbReference>
<name>A0A0V1H989_9BILA</name>
<evidence type="ECO:0000313" key="3">
    <source>
        <dbReference type="Proteomes" id="UP000055024"/>
    </source>
</evidence>
<organism evidence="2 3">
    <name type="scientific">Trichinella zimbabwensis</name>
    <dbReference type="NCBI Taxonomy" id="268475"/>
    <lineage>
        <taxon>Eukaryota</taxon>
        <taxon>Metazoa</taxon>
        <taxon>Ecdysozoa</taxon>
        <taxon>Nematoda</taxon>
        <taxon>Enoplea</taxon>
        <taxon>Dorylaimia</taxon>
        <taxon>Trichinellida</taxon>
        <taxon>Trichinellidae</taxon>
        <taxon>Trichinella</taxon>
    </lineage>
</organism>
<dbReference type="AlphaFoldDB" id="A0A0V1H989"/>
<keyword evidence="1" id="KW-0812">Transmembrane</keyword>
<feature type="transmembrane region" description="Helical" evidence="1">
    <location>
        <begin position="12"/>
        <end position="33"/>
    </location>
</feature>
<dbReference type="EMBL" id="JYDP01000103">
    <property type="protein sequence ID" value="KRZ07352.1"/>
    <property type="molecule type" value="Genomic_DNA"/>
</dbReference>
<evidence type="ECO:0000256" key="1">
    <source>
        <dbReference type="SAM" id="Phobius"/>
    </source>
</evidence>
<reference evidence="2 3" key="1">
    <citation type="submission" date="2015-01" db="EMBL/GenBank/DDBJ databases">
        <title>Evolution of Trichinella species and genotypes.</title>
        <authorList>
            <person name="Korhonen P.K."/>
            <person name="Edoardo P."/>
            <person name="Giuseppe L.R."/>
            <person name="Gasser R.B."/>
        </authorList>
    </citation>
    <scope>NUCLEOTIDE SEQUENCE [LARGE SCALE GENOMIC DNA]</scope>
    <source>
        <strain evidence="2">ISS1029</strain>
    </source>
</reference>
<keyword evidence="1" id="KW-0472">Membrane</keyword>
<accession>A0A0V1H989</accession>
<sequence length="188" mass="21471">MNFDLAHDNCSTTLFIVMLVNKLSLFLAVHYTLRYTGKRMKNWGCSKNEKSLTENSLKSRSNAQNFSAHFGDSGQSDRKILGKFLAGNAFCIMKHVAGQTLKIFLHILGNLVNWTTKFWKNVWREMDSVLKSVLQGTLDHYVPQSSRPYWYYLEPLVGFSTSKPCVCCAYFYWKMSTSADHSTGSAHD</sequence>
<keyword evidence="3" id="KW-1185">Reference proteome</keyword>
<protein>
    <submittedName>
        <fullName evidence="2">Uncharacterized protein</fullName>
    </submittedName>
</protein>
<proteinExistence type="predicted"/>
<dbReference type="OrthoDB" id="5940716at2759"/>
<keyword evidence="1" id="KW-1133">Transmembrane helix</keyword>
<evidence type="ECO:0000313" key="2">
    <source>
        <dbReference type="EMBL" id="KRZ07352.1"/>
    </source>
</evidence>
<comment type="caution">
    <text evidence="2">The sequence shown here is derived from an EMBL/GenBank/DDBJ whole genome shotgun (WGS) entry which is preliminary data.</text>
</comment>
<gene>
    <name evidence="2" type="ORF">T11_15404</name>
</gene>